<comment type="pathway">
    <text evidence="1">Cofactor biosynthesis; thiamine diphosphate biosynthesis.</text>
</comment>
<dbReference type="InterPro" id="IPR022998">
    <property type="entry name" value="ThiamineP_synth_TenI"/>
</dbReference>
<dbReference type="GO" id="GO:0005737">
    <property type="term" value="C:cytoplasm"/>
    <property type="evidence" value="ECO:0007669"/>
    <property type="project" value="TreeGrafter"/>
</dbReference>
<dbReference type="GO" id="GO:0009228">
    <property type="term" value="P:thiamine biosynthetic process"/>
    <property type="evidence" value="ECO:0007669"/>
    <property type="project" value="UniProtKB-KW"/>
</dbReference>
<keyword evidence="5" id="KW-1185">Reference proteome</keyword>
<dbReference type="GO" id="GO:0004789">
    <property type="term" value="F:thiamine-phosphate diphosphorylase activity"/>
    <property type="evidence" value="ECO:0007669"/>
    <property type="project" value="TreeGrafter"/>
</dbReference>
<evidence type="ECO:0000256" key="2">
    <source>
        <dbReference type="ARBA" id="ARBA00022977"/>
    </source>
</evidence>
<dbReference type="SUPFAM" id="SSF51391">
    <property type="entry name" value="Thiamin phosphate synthase"/>
    <property type="match status" value="1"/>
</dbReference>
<dbReference type="CDD" id="cd00564">
    <property type="entry name" value="TMP_TenI"/>
    <property type="match status" value="1"/>
</dbReference>
<dbReference type="Proteomes" id="UP000251402">
    <property type="component" value="Chromosome"/>
</dbReference>
<evidence type="ECO:0000259" key="3">
    <source>
        <dbReference type="Pfam" id="PF02581"/>
    </source>
</evidence>
<dbReference type="AlphaFoldDB" id="A0A5C1I046"/>
<evidence type="ECO:0000313" key="4">
    <source>
        <dbReference type="EMBL" id="QEM10611.1"/>
    </source>
</evidence>
<gene>
    <name evidence="4" type="ORF">DEO27_011465</name>
</gene>
<dbReference type="OrthoDB" id="194683at2"/>
<accession>A0A5C1I046</accession>
<sequence>MELIVISAPDVVANEAPIINRLFGAGLQRLHLRKPGWDIGRCIDLITQIDRAYHHAIVCHQHHQLVKIFGMEYLHYTENDRIKSDQSKLSSLVNDGYRLSTSIHDIGAIPGLLRFEYAFLSPVFSSISKPGYRSILPADFCLDKSIPSPKVFALGGVNESNLEQIKEMNFDGAAVLGAIWQDPEQAVSNFIKIKQVTEELNS</sequence>
<evidence type="ECO:0000313" key="5">
    <source>
        <dbReference type="Proteomes" id="UP000251402"/>
    </source>
</evidence>
<feature type="domain" description="Thiamine phosphate synthase/TenI" evidence="3">
    <location>
        <begin position="13"/>
        <end position="179"/>
    </location>
</feature>
<name>A0A5C1I046_9SPHI</name>
<reference evidence="4" key="1">
    <citation type="submission" date="2019-08" db="EMBL/GenBank/DDBJ databases">
        <title>Comparative genome analysis confer to the adaptation heavy metal polluted environment.</title>
        <authorList>
            <person name="Li Y."/>
        </authorList>
    </citation>
    <scope>NUCLEOTIDE SEQUENCE [LARGE SCALE GENOMIC DNA]</scope>
    <source>
        <strain evidence="4">P1</strain>
    </source>
</reference>
<keyword evidence="2" id="KW-0784">Thiamine biosynthesis</keyword>
<dbReference type="PANTHER" id="PTHR20857:SF15">
    <property type="entry name" value="THIAMINE-PHOSPHATE SYNTHASE"/>
    <property type="match status" value="1"/>
</dbReference>
<dbReference type="PANTHER" id="PTHR20857">
    <property type="entry name" value="THIAMINE-PHOSPHATE PYROPHOSPHORYLASE"/>
    <property type="match status" value="1"/>
</dbReference>
<dbReference type="KEGG" id="mrub:DEO27_011465"/>
<dbReference type="Gene3D" id="3.20.20.70">
    <property type="entry name" value="Aldolase class I"/>
    <property type="match status" value="1"/>
</dbReference>
<dbReference type="InterPro" id="IPR013785">
    <property type="entry name" value="Aldolase_TIM"/>
</dbReference>
<evidence type="ECO:0000256" key="1">
    <source>
        <dbReference type="ARBA" id="ARBA00004948"/>
    </source>
</evidence>
<organism evidence="4 5">
    <name type="scientific">Mucilaginibacter rubeus</name>
    <dbReference type="NCBI Taxonomy" id="2027860"/>
    <lineage>
        <taxon>Bacteria</taxon>
        <taxon>Pseudomonadati</taxon>
        <taxon>Bacteroidota</taxon>
        <taxon>Sphingobacteriia</taxon>
        <taxon>Sphingobacteriales</taxon>
        <taxon>Sphingobacteriaceae</taxon>
        <taxon>Mucilaginibacter</taxon>
    </lineage>
</organism>
<dbReference type="InterPro" id="IPR036206">
    <property type="entry name" value="ThiamineP_synth_sf"/>
</dbReference>
<dbReference type="Pfam" id="PF02581">
    <property type="entry name" value="TMP-TENI"/>
    <property type="match status" value="1"/>
</dbReference>
<protein>
    <submittedName>
        <fullName evidence="4">Thiamine phosphate synthase</fullName>
    </submittedName>
</protein>
<proteinExistence type="predicted"/>
<dbReference type="EMBL" id="CP043450">
    <property type="protein sequence ID" value="QEM10611.1"/>
    <property type="molecule type" value="Genomic_DNA"/>
</dbReference>